<dbReference type="EMBL" id="PNEN01000488">
    <property type="protein sequence ID" value="PPJ57883.1"/>
    <property type="molecule type" value="Genomic_DNA"/>
</dbReference>
<proteinExistence type="predicted"/>
<reference evidence="2" key="1">
    <citation type="journal article" date="2017" name="bioRxiv">
        <title>Conservation of a gene cluster reveals novel cercosporin biosynthetic mechanisms and extends production to the genus Colletotrichum.</title>
        <authorList>
            <person name="de Jonge R."/>
            <person name="Ebert M.K."/>
            <person name="Huitt-Roehl C.R."/>
            <person name="Pal P."/>
            <person name="Suttle J.C."/>
            <person name="Spanner R.E."/>
            <person name="Neubauer J.D."/>
            <person name="Jurick W.M.II."/>
            <person name="Stott K.A."/>
            <person name="Secor G.A."/>
            <person name="Thomma B.P.H.J."/>
            <person name="Van de Peer Y."/>
            <person name="Townsend C.A."/>
            <person name="Bolton M.D."/>
        </authorList>
    </citation>
    <scope>NUCLEOTIDE SEQUENCE [LARGE SCALE GENOMIC DNA]</scope>
    <source>
        <strain evidence="2">CBS538.71</strain>
    </source>
</reference>
<evidence type="ECO:0000313" key="1">
    <source>
        <dbReference type="EMBL" id="PPJ57883.1"/>
    </source>
</evidence>
<name>A0A2S6CDW2_9PEZI</name>
<comment type="caution">
    <text evidence="1">The sequence shown here is derived from an EMBL/GenBank/DDBJ whole genome shotgun (WGS) entry which is preliminary data.</text>
</comment>
<gene>
    <name evidence="1" type="ORF">CBER1_00202</name>
</gene>
<dbReference type="STRING" id="357750.A0A2S6CDW2"/>
<dbReference type="AlphaFoldDB" id="A0A2S6CDW2"/>
<organism evidence="1 2">
    <name type="scientific">Cercospora berteroae</name>
    <dbReference type="NCBI Taxonomy" id="357750"/>
    <lineage>
        <taxon>Eukaryota</taxon>
        <taxon>Fungi</taxon>
        <taxon>Dikarya</taxon>
        <taxon>Ascomycota</taxon>
        <taxon>Pezizomycotina</taxon>
        <taxon>Dothideomycetes</taxon>
        <taxon>Dothideomycetidae</taxon>
        <taxon>Mycosphaerellales</taxon>
        <taxon>Mycosphaerellaceae</taxon>
        <taxon>Cercospora</taxon>
    </lineage>
</organism>
<sequence>MSDNSSDVPECECASEGGLLSISETQDLCNISYSREATIAAFKDYFLFLTKLYLNPEQIAFPPEEGWEEITITNMQPLGKTDEVIELLQHLPYIKSSNLCHDIAPHCQLADYSSIAHTILSPETFFIKDQTPAEFYKAVTQGVWDHIPPHVIGLAIGRENAMFLDTHLGVIYWPGGNFHRAAVGYAMRSDAPSFKPIRDESLDYAPEEEMWRSAGSGLKCGRGIVEFFEMLKFHFRELHFLPVSRRRVEDNLRWAKKAVEEVFRLHGWPDMLVYQKDECMEAVAGKVEDTGATGPKYYAVLKFN</sequence>
<evidence type="ECO:0000313" key="2">
    <source>
        <dbReference type="Proteomes" id="UP000237631"/>
    </source>
</evidence>
<dbReference type="Proteomes" id="UP000237631">
    <property type="component" value="Unassembled WGS sequence"/>
</dbReference>
<protein>
    <submittedName>
        <fullName evidence="1">Uncharacterized protein</fullName>
    </submittedName>
</protein>
<keyword evidence="2" id="KW-1185">Reference proteome</keyword>
<dbReference type="OrthoDB" id="3643304at2759"/>
<accession>A0A2S6CDW2</accession>